<dbReference type="OMA" id="NALRECH"/>
<dbReference type="Proteomes" id="UP000189703">
    <property type="component" value="Unplaced"/>
</dbReference>
<protein>
    <submittedName>
        <fullName evidence="2">Uncharacterized protein LOC104611017</fullName>
    </submittedName>
</protein>
<dbReference type="FunCoup" id="A0A1U8QBT4">
    <property type="interactions" value="694"/>
</dbReference>
<proteinExistence type="predicted"/>
<keyword evidence="1" id="KW-1185">Reference proteome</keyword>
<reference evidence="2" key="1">
    <citation type="submission" date="2025-08" db="UniProtKB">
        <authorList>
            <consortium name="RefSeq"/>
        </authorList>
    </citation>
    <scope>IDENTIFICATION</scope>
</reference>
<dbReference type="GeneID" id="104611017"/>
<name>A0A1U8QBT4_NELNU</name>
<dbReference type="RefSeq" id="XP_019055576.1">
    <property type="nucleotide sequence ID" value="XM_019200031.1"/>
</dbReference>
<dbReference type="KEGG" id="nnu:104611017"/>
<organism evidence="1 2">
    <name type="scientific">Nelumbo nucifera</name>
    <name type="common">Sacred lotus</name>
    <dbReference type="NCBI Taxonomy" id="4432"/>
    <lineage>
        <taxon>Eukaryota</taxon>
        <taxon>Viridiplantae</taxon>
        <taxon>Streptophyta</taxon>
        <taxon>Embryophyta</taxon>
        <taxon>Tracheophyta</taxon>
        <taxon>Spermatophyta</taxon>
        <taxon>Magnoliopsida</taxon>
        <taxon>Proteales</taxon>
        <taxon>Nelumbonaceae</taxon>
        <taxon>Nelumbo</taxon>
    </lineage>
</organism>
<dbReference type="AlphaFoldDB" id="A0A1U8QBT4"/>
<dbReference type="OrthoDB" id="771242at2759"/>
<gene>
    <name evidence="2" type="primary">LOC104611017</name>
</gene>
<evidence type="ECO:0000313" key="2">
    <source>
        <dbReference type="RefSeq" id="XP_019055576.1"/>
    </source>
</evidence>
<dbReference type="InParanoid" id="A0A1U8QBT4"/>
<evidence type="ECO:0000313" key="1">
    <source>
        <dbReference type="Proteomes" id="UP000189703"/>
    </source>
</evidence>
<dbReference type="eggNOG" id="KOG0017">
    <property type="taxonomic scope" value="Eukaryota"/>
</dbReference>
<sequence length="95" mass="10262">MSQTQGDETMSVAGCERLHRALCECHRRVPPGPPREVACRHLNRSLADCLVSLVCPAESEAVRSLCSSSGTSLKRSQCQQAQLALSVCLSSHQNP</sequence>
<accession>A0A1U8QBT4</accession>